<proteinExistence type="predicted"/>
<accession>A0ABR4HBY2</accession>
<evidence type="ECO:0000313" key="2">
    <source>
        <dbReference type="Proteomes" id="UP001610334"/>
    </source>
</evidence>
<keyword evidence="2" id="KW-1185">Reference proteome</keyword>
<evidence type="ECO:0000313" key="1">
    <source>
        <dbReference type="EMBL" id="KAL2812992.1"/>
    </source>
</evidence>
<sequence length="125" mass="14094">MNATKLSRMIGITAQIQRLTCMCLLTMHQAFASATATQPAGELSGPVRAERASDPFSWVEYYRISWAILELRHLSDLKTMAHGRWNWSAESLHDLDRLVSWNRLHSISAEQIWTVATVLADDLGP</sequence>
<gene>
    <name evidence="1" type="ORF">BJX63DRAFT_395389</name>
</gene>
<dbReference type="EMBL" id="JBFXLT010000043">
    <property type="protein sequence ID" value="KAL2812992.1"/>
    <property type="molecule type" value="Genomic_DNA"/>
</dbReference>
<dbReference type="Proteomes" id="UP001610334">
    <property type="component" value="Unassembled WGS sequence"/>
</dbReference>
<protein>
    <submittedName>
        <fullName evidence="1">Uncharacterized protein</fullName>
    </submittedName>
</protein>
<organism evidence="1 2">
    <name type="scientific">Aspergillus granulosus</name>
    <dbReference type="NCBI Taxonomy" id="176169"/>
    <lineage>
        <taxon>Eukaryota</taxon>
        <taxon>Fungi</taxon>
        <taxon>Dikarya</taxon>
        <taxon>Ascomycota</taxon>
        <taxon>Pezizomycotina</taxon>
        <taxon>Eurotiomycetes</taxon>
        <taxon>Eurotiomycetidae</taxon>
        <taxon>Eurotiales</taxon>
        <taxon>Aspergillaceae</taxon>
        <taxon>Aspergillus</taxon>
        <taxon>Aspergillus subgen. Nidulantes</taxon>
    </lineage>
</organism>
<reference evidence="1 2" key="1">
    <citation type="submission" date="2024-07" db="EMBL/GenBank/DDBJ databases">
        <title>Section-level genome sequencing and comparative genomics of Aspergillus sections Usti and Cavernicolus.</title>
        <authorList>
            <consortium name="Lawrence Berkeley National Laboratory"/>
            <person name="Nybo J.L."/>
            <person name="Vesth T.C."/>
            <person name="Theobald S."/>
            <person name="Frisvad J.C."/>
            <person name="Larsen T.O."/>
            <person name="Kjaerboelling I."/>
            <person name="Rothschild-Mancinelli K."/>
            <person name="Lyhne E.K."/>
            <person name="Kogle M.E."/>
            <person name="Barry K."/>
            <person name="Clum A."/>
            <person name="Na H."/>
            <person name="Ledsgaard L."/>
            <person name="Lin J."/>
            <person name="Lipzen A."/>
            <person name="Kuo A."/>
            <person name="Riley R."/>
            <person name="Mondo S."/>
            <person name="Labutti K."/>
            <person name="Haridas S."/>
            <person name="Pangalinan J."/>
            <person name="Salamov A.A."/>
            <person name="Simmons B.A."/>
            <person name="Magnuson J.K."/>
            <person name="Chen J."/>
            <person name="Drula E."/>
            <person name="Henrissat B."/>
            <person name="Wiebenga A."/>
            <person name="Lubbers R.J."/>
            <person name="Gomes A.C."/>
            <person name="Makela M.R."/>
            <person name="Stajich J."/>
            <person name="Grigoriev I.V."/>
            <person name="Mortensen U.H."/>
            <person name="De Vries R.P."/>
            <person name="Baker S.E."/>
            <person name="Andersen M.R."/>
        </authorList>
    </citation>
    <scope>NUCLEOTIDE SEQUENCE [LARGE SCALE GENOMIC DNA]</scope>
    <source>
        <strain evidence="1 2">CBS 588.65</strain>
    </source>
</reference>
<comment type="caution">
    <text evidence="1">The sequence shown here is derived from an EMBL/GenBank/DDBJ whole genome shotgun (WGS) entry which is preliminary data.</text>
</comment>
<name>A0ABR4HBY2_9EURO</name>